<feature type="compositionally biased region" description="Basic and acidic residues" evidence="2">
    <location>
        <begin position="23"/>
        <end position="42"/>
    </location>
</feature>
<dbReference type="GO" id="GO:0005794">
    <property type="term" value="C:Golgi apparatus"/>
    <property type="evidence" value="ECO:0007669"/>
    <property type="project" value="TreeGrafter"/>
</dbReference>
<accession>A0A8J5LCI7</accession>
<evidence type="ECO:0000313" key="4">
    <source>
        <dbReference type="EMBL" id="KAG6508536.1"/>
    </source>
</evidence>
<protein>
    <recommendedName>
        <fullName evidence="3">Trichome birefringence-like C-terminal domain-containing protein</fullName>
    </recommendedName>
</protein>
<dbReference type="EMBL" id="JACMSC010000009">
    <property type="protein sequence ID" value="KAG6508536.1"/>
    <property type="molecule type" value="Genomic_DNA"/>
</dbReference>
<evidence type="ECO:0000256" key="2">
    <source>
        <dbReference type="SAM" id="MobiDB-lite"/>
    </source>
</evidence>
<proteinExistence type="inferred from homology"/>
<gene>
    <name evidence="4" type="ORF">ZIOFF_033910</name>
</gene>
<feature type="compositionally biased region" description="Polar residues" evidence="2">
    <location>
        <begin position="9"/>
        <end position="22"/>
    </location>
</feature>
<dbReference type="Proteomes" id="UP000734854">
    <property type="component" value="Unassembled WGS sequence"/>
</dbReference>
<dbReference type="GO" id="GO:0016413">
    <property type="term" value="F:O-acetyltransferase activity"/>
    <property type="evidence" value="ECO:0007669"/>
    <property type="project" value="InterPro"/>
</dbReference>
<evidence type="ECO:0000256" key="1">
    <source>
        <dbReference type="ARBA" id="ARBA00007727"/>
    </source>
</evidence>
<sequence length="282" mass="31787">MLSRCLAEASQQPHRCSASQGRTDGEKSQRWTGDRRRDERGLTAEQGGEAELQLAASHSSAGDQRRETAGDRDRALGILEAEEELEETITTATGEKKDCLFASVLSKQLNVHKEDTSKELLEWGSRSSFANRSRLHGGVLWSPFLVELKEREGDRAKILHLDNLSASARFWRGADVMVFNTGHWWTHHGKMRAWDYFQLREELTEEMEPAEAFNKALRTWGEFTMVLQPNSTLLRQWISAAVSQVDGEAGREDPPEDEDASALSQRDEAVRVQAGHPHGRVH</sequence>
<keyword evidence="5" id="KW-1185">Reference proteome</keyword>
<feature type="region of interest" description="Disordered" evidence="2">
    <location>
        <begin position="1"/>
        <end position="49"/>
    </location>
</feature>
<feature type="region of interest" description="Disordered" evidence="2">
    <location>
        <begin position="245"/>
        <end position="282"/>
    </location>
</feature>
<dbReference type="InterPro" id="IPR026057">
    <property type="entry name" value="TBL_C"/>
</dbReference>
<evidence type="ECO:0000313" key="5">
    <source>
        <dbReference type="Proteomes" id="UP000734854"/>
    </source>
</evidence>
<reference evidence="4 5" key="1">
    <citation type="submission" date="2020-08" db="EMBL/GenBank/DDBJ databases">
        <title>Plant Genome Project.</title>
        <authorList>
            <person name="Zhang R.-G."/>
        </authorList>
    </citation>
    <scope>NUCLEOTIDE SEQUENCE [LARGE SCALE GENOMIC DNA]</scope>
    <source>
        <tissue evidence="4">Rhizome</tissue>
    </source>
</reference>
<comment type="caution">
    <text evidence="4">The sequence shown here is derived from an EMBL/GenBank/DDBJ whole genome shotgun (WGS) entry which is preliminary data.</text>
</comment>
<feature type="domain" description="Trichome birefringence-like C-terminal" evidence="3">
    <location>
        <begin position="99"/>
        <end position="230"/>
    </location>
</feature>
<organism evidence="4 5">
    <name type="scientific">Zingiber officinale</name>
    <name type="common">Ginger</name>
    <name type="synonym">Amomum zingiber</name>
    <dbReference type="NCBI Taxonomy" id="94328"/>
    <lineage>
        <taxon>Eukaryota</taxon>
        <taxon>Viridiplantae</taxon>
        <taxon>Streptophyta</taxon>
        <taxon>Embryophyta</taxon>
        <taxon>Tracheophyta</taxon>
        <taxon>Spermatophyta</taxon>
        <taxon>Magnoliopsida</taxon>
        <taxon>Liliopsida</taxon>
        <taxon>Zingiberales</taxon>
        <taxon>Zingiberaceae</taxon>
        <taxon>Zingiber</taxon>
    </lineage>
</organism>
<name>A0A8J5LCI7_ZINOF</name>
<evidence type="ECO:0000259" key="3">
    <source>
        <dbReference type="Pfam" id="PF13839"/>
    </source>
</evidence>
<dbReference type="InterPro" id="IPR029962">
    <property type="entry name" value="TBL"/>
</dbReference>
<dbReference type="PANTHER" id="PTHR32285">
    <property type="entry name" value="PROTEIN TRICHOME BIREFRINGENCE-LIKE 9-RELATED"/>
    <property type="match status" value="1"/>
</dbReference>
<dbReference type="AlphaFoldDB" id="A0A8J5LCI7"/>
<comment type="similarity">
    <text evidence="1">Belongs to the PC-esterase family. TBL subfamily.</text>
</comment>
<dbReference type="Pfam" id="PF13839">
    <property type="entry name" value="PC-Esterase"/>
    <property type="match status" value="1"/>
</dbReference>
<dbReference type="PANTHER" id="PTHR32285:SF38">
    <property type="entry name" value="OS01G0614300 PROTEIN"/>
    <property type="match status" value="1"/>
</dbReference>